<dbReference type="EMBL" id="HBUF01353775">
    <property type="protein sequence ID" value="CAG6715966.1"/>
    <property type="molecule type" value="Transcribed_RNA"/>
</dbReference>
<dbReference type="EMBL" id="HBUF01353772">
    <property type="protein sequence ID" value="CAG6715956.1"/>
    <property type="molecule type" value="Transcribed_RNA"/>
</dbReference>
<dbReference type="AlphaFoldDB" id="A0A8D8UZ03"/>
<name>A0A8D8UZ03_9HEMI</name>
<evidence type="ECO:0000313" key="1">
    <source>
        <dbReference type="EMBL" id="CAG6715956.1"/>
    </source>
</evidence>
<proteinExistence type="predicted"/>
<sequence length="145" mass="16755">MANFMSLISFKLDLFSLKTRYGRLMSFFRFPRRMQLLTSTRSPRTSSPKVFLFKPTLTFSLTEFTSSARRSIFTFKCITFVKRSTGFIFIKTCGKVSIGNTSSSFAKVCFSTVETSSFVKVRKVWFVSIIVDDNFLSFPVDVFWL</sequence>
<protein>
    <submittedName>
        <fullName evidence="1">Uncharacterized protein</fullName>
    </submittedName>
</protein>
<accession>A0A8D8UZ03</accession>
<dbReference type="EMBL" id="HBUF01353773">
    <property type="protein sequence ID" value="CAG6715959.1"/>
    <property type="molecule type" value="Transcribed_RNA"/>
</dbReference>
<organism evidence="1">
    <name type="scientific">Cacopsylla melanoneura</name>
    <dbReference type="NCBI Taxonomy" id="428564"/>
    <lineage>
        <taxon>Eukaryota</taxon>
        <taxon>Metazoa</taxon>
        <taxon>Ecdysozoa</taxon>
        <taxon>Arthropoda</taxon>
        <taxon>Hexapoda</taxon>
        <taxon>Insecta</taxon>
        <taxon>Pterygota</taxon>
        <taxon>Neoptera</taxon>
        <taxon>Paraneoptera</taxon>
        <taxon>Hemiptera</taxon>
        <taxon>Sternorrhyncha</taxon>
        <taxon>Psylloidea</taxon>
        <taxon>Psyllidae</taxon>
        <taxon>Psyllinae</taxon>
        <taxon>Cacopsylla</taxon>
    </lineage>
</organism>
<reference evidence="1" key="1">
    <citation type="submission" date="2021-05" db="EMBL/GenBank/DDBJ databases">
        <authorList>
            <person name="Alioto T."/>
            <person name="Alioto T."/>
            <person name="Gomez Garrido J."/>
        </authorList>
    </citation>
    <scope>NUCLEOTIDE SEQUENCE</scope>
</reference>